<protein>
    <submittedName>
        <fullName evidence="2">Uncharacterized protein</fullName>
    </submittedName>
</protein>
<feature type="compositionally biased region" description="Polar residues" evidence="1">
    <location>
        <begin position="79"/>
        <end position="93"/>
    </location>
</feature>
<dbReference type="EMBL" id="KL197713">
    <property type="protein sequence ID" value="KDQ60923.1"/>
    <property type="molecule type" value="Genomic_DNA"/>
</dbReference>
<dbReference type="STRING" id="933084.A0A067Q1K7"/>
<dbReference type="HOGENOM" id="CLU_045028_0_0_1"/>
<keyword evidence="3" id="KW-1185">Reference proteome</keyword>
<evidence type="ECO:0000256" key="1">
    <source>
        <dbReference type="SAM" id="MobiDB-lite"/>
    </source>
</evidence>
<sequence length="308" mass="34258">MPSSTEPTIVNVHTPTSSFAIVHSIEEDSLQSLFDKLSRKSSTDYKGERVGPGWVKYQWNDAIWNLDDDADYTIFTWRQKPTSETPSPLSQPTLHVRNPKAPLPTPPSYQNVSFYLFQPQAHSSSSRPGSPPSRPQSRISSVRSNTSRKAKTKGAGAAESDGIPQFKKDFERFHSENGVRTILGTIGPVQNVRMLLKNGYRHVYISRKFALKHGFIPRDAAPGYYGYGGLINIGKWPITVGRTKTSHAVYLSEESHFDVVLGRSFMETRQIKTNSNDPTDVVCGDTGEKIDCELVILKDGKGQIVTVT</sequence>
<organism evidence="2 3">
    <name type="scientific">Jaapia argillacea MUCL 33604</name>
    <dbReference type="NCBI Taxonomy" id="933084"/>
    <lineage>
        <taxon>Eukaryota</taxon>
        <taxon>Fungi</taxon>
        <taxon>Dikarya</taxon>
        <taxon>Basidiomycota</taxon>
        <taxon>Agaricomycotina</taxon>
        <taxon>Agaricomycetes</taxon>
        <taxon>Agaricomycetidae</taxon>
        <taxon>Jaapiales</taxon>
        <taxon>Jaapiaceae</taxon>
        <taxon>Jaapia</taxon>
    </lineage>
</organism>
<dbReference type="OrthoDB" id="6600758at2759"/>
<proteinExistence type="predicted"/>
<reference evidence="3" key="1">
    <citation type="journal article" date="2014" name="Proc. Natl. Acad. Sci. U.S.A.">
        <title>Extensive sampling of basidiomycete genomes demonstrates inadequacy of the white-rot/brown-rot paradigm for wood decay fungi.</title>
        <authorList>
            <person name="Riley R."/>
            <person name="Salamov A.A."/>
            <person name="Brown D.W."/>
            <person name="Nagy L.G."/>
            <person name="Floudas D."/>
            <person name="Held B.W."/>
            <person name="Levasseur A."/>
            <person name="Lombard V."/>
            <person name="Morin E."/>
            <person name="Otillar R."/>
            <person name="Lindquist E.A."/>
            <person name="Sun H."/>
            <person name="LaButti K.M."/>
            <person name="Schmutz J."/>
            <person name="Jabbour D."/>
            <person name="Luo H."/>
            <person name="Baker S.E."/>
            <person name="Pisabarro A.G."/>
            <person name="Walton J.D."/>
            <person name="Blanchette R.A."/>
            <person name="Henrissat B."/>
            <person name="Martin F."/>
            <person name="Cullen D."/>
            <person name="Hibbett D.S."/>
            <person name="Grigoriev I.V."/>
        </authorList>
    </citation>
    <scope>NUCLEOTIDE SEQUENCE [LARGE SCALE GENOMIC DNA]</scope>
    <source>
        <strain evidence="3">MUCL 33604</strain>
    </source>
</reference>
<feature type="region of interest" description="Disordered" evidence="1">
    <location>
        <begin position="79"/>
        <end position="103"/>
    </location>
</feature>
<evidence type="ECO:0000313" key="3">
    <source>
        <dbReference type="Proteomes" id="UP000027265"/>
    </source>
</evidence>
<evidence type="ECO:0000313" key="2">
    <source>
        <dbReference type="EMBL" id="KDQ60923.1"/>
    </source>
</evidence>
<name>A0A067Q1K7_9AGAM</name>
<gene>
    <name evidence="2" type="ORF">JAAARDRAFT_55657</name>
</gene>
<dbReference type="AlphaFoldDB" id="A0A067Q1K7"/>
<feature type="compositionally biased region" description="Low complexity" evidence="1">
    <location>
        <begin position="135"/>
        <end position="144"/>
    </location>
</feature>
<dbReference type="InParanoid" id="A0A067Q1K7"/>
<feature type="region of interest" description="Disordered" evidence="1">
    <location>
        <begin position="120"/>
        <end position="161"/>
    </location>
</feature>
<accession>A0A067Q1K7</accession>
<dbReference type="Proteomes" id="UP000027265">
    <property type="component" value="Unassembled WGS sequence"/>
</dbReference>